<comment type="caution">
    <text evidence="4">The sequence shown here is derived from an EMBL/GenBank/DDBJ whole genome shotgun (WGS) entry which is preliminary data.</text>
</comment>
<dbReference type="PANTHER" id="PTHR48081">
    <property type="entry name" value="AB HYDROLASE SUPERFAMILY PROTEIN C4A8.06C"/>
    <property type="match status" value="1"/>
</dbReference>
<evidence type="ECO:0000256" key="1">
    <source>
        <dbReference type="ARBA" id="ARBA00022801"/>
    </source>
</evidence>
<accession>A0A6L6QCL5</accession>
<evidence type="ECO:0000313" key="5">
    <source>
        <dbReference type="Proteomes" id="UP000472320"/>
    </source>
</evidence>
<dbReference type="InterPro" id="IPR029058">
    <property type="entry name" value="AB_hydrolase_fold"/>
</dbReference>
<dbReference type="GO" id="GO:0016787">
    <property type="term" value="F:hydrolase activity"/>
    <property type="evidence" value="ECO:0007669"/>
    <property type="project" value="UniProtKB-KW"/>
</dbReference>
<dbReference type="AlphaFoldDB" id="A0A6L6QCL5"/>
<organism evidence="4 5">
    <name type="scientific">Massilia eburnea</name>
    <dbReference type="NCBI Taxonomy" id="1776165"/>
    <lineage>
        <taxon>Bacteria</taxon>
        <taxon>Pseudomonadati</taxon>
        <taxon>Pseudomonadota</taxon>
        <taxon>Betaproteobacteria</taxon>
        <taxon>Burkholderiales</taxon>
        <taxon>Oxalobacteraceae</taxon>
        <taxon>Telluria group</taxon>
        <taxon>Massilia</taxon>
    </lineage>
</organism>
<protein>
    <submittedName>
        <fullName evidence="4">Alpha/beta fold hydrolase</fullName>
    </submittedName>
</protein>
<dbReference type="Pfam" id="PF20434">
    <property type="entry name" value="BD-FAE"/>
    <property type="match status" value="1"/>
</dbReference>
<dbReference type="RefSeq" id="WP_155452466.1">
    <property type="nucleotide sequence ID" value="NZ_WNKX01000002.1"/>
</dbReference>
<evidence type="ECO:0000259" key="3">
    <source>
        <dbReference type="Pfam" id="PF20434"/>
    </source>
</evidence>
<dbReference type="InterPro" id="IPR050300">
    <property type="entry name" value="GDXG_lipolytic_enzyme"/>
</dbReference>
<sequence>MLKLIRHSLCAAAGAAAVGASAATITPDAVVTKPLSLDEYLALKGPAPDKRIVYGSAPSQFVEFFKPAGQGPHPVVVLIHGGCWTRHYDGIEQMRNMAGAMAKDGIAVWSVEYRRYDEEGGGYPGMYQDVATAVDLLKHEAKASALDLNRIVAVGHSAGGHLAQWAVSRHKLPEWSPAWAPQPLKIKTVISLGGLADLRNEAALIRTSCDCESAFIAGKPSAQRPDIFADTSPAEMLPAGVHTVLIHGELDTISPTVTGENYARRAKSAGDTAEVLVLPGGSHFDEVSADSKSWVIIRAQIRKALGI</sequence>
<reference evidence="4 5" key="1">
    <citation type="submission" date="2019-11" db="EMBL/GenBank/DDBJ databases">
        <title>Type strains purchased from KCTC, JCM and DSMZ.</title>
        <authorList>
            <person name="Lu H."/>
        </authorList>
    </citation>
    <scope>NUCLEOTIDE SEQUENCE [LARGE SCALE GENOMIC DNA]</scope>
    <source>
        <strain evidence="4 5">JCM 31587</strain>
    </source>
</reference>
<name>A0A6L6QCL5_9BURK</name>
<keyword evidence="5" id="KW-1185">Reference proteome</keyword>
<feature type="chain" id="PRO_5026689427" evidence="2">
    <location>
        <begin position="23"/>
        <end position="307"/>
    </location>
</feature>
<keyword evidence="1 4" id="KW-0378">Hydrolase</keyword>
<feature type="signal peptide" evidence="2">
    <location>
        <begin position="1"/>
        <end position="22"/>
    </location>
</feature>
<evidence type="ECO:0000256" key="2">
    <source>
        <dbReference type="SAM" id="SignalP"/>
    </source>
</evidence>
<proteinExistence type="predicted"/>
<dbReference type="OrthoDB" id="255603at2"/>
<dbReference type="SUPFAM" id="SSF53474">
    <property type="entry name" value="alpha/beta-Hydrolases"/>
    <property type="match status" value="1"/>
</dbReference>
<gene>
    <name evidence="4" type="ORF">GM658_02575</name>
</gene>
<keyword evidence="2" id="KW-0732">Signal</keyword>
<evidence type="ECO:0000313" key="4">
    <source>
        <dbReference type="EMBL" id="MTW09473.1"/>
    </source>
</evidence>
<dbReference type="InterPro" id="IPR049492">
    <property type="entry name" value="BD-FAE-like_dom"/>
</dbReference>
<dbReference type="Proteomes" id="UP000472320">
    <property type="component" value="Unassembled WGS sequence"/>
</dbReference>
<feature type="domain" description="BD-FAE-like" evidence="3">
    <location>
        <begin position="67"/>
        <end position="257"/>
    </location>
</feature>
<dbReference type="EMBL" id="WNKX01000002">
    <property type="protein sequence ID" value="MTW09473.1"/>
    <property type="molecule type" value="Genomic_DNA"/>
</dbReference>
<dbReference type="Gene3D" id="3.40.50.1820">
    <property type="entry name" value="alpha/beta hydrolase"/>
    <property type="match status" value="1"/>
</dbReference>